<feature type="region of interest" description="Disordered" evidence="1">
    <location>
        <begin position="22"/>
        <end position="86"/>
    </location>
</feature>
<dbReference type="OrthoDB" id="7030035at2"/>
<protein>
    <recommendedName>
        <fullName evidence="3">Lipoprotein</fullName>
    </recommendedName>
</protein>
<evidence type="ECO:0008006" key="3">
    <source>
        <dbReference type="Google" id="ProtNLM"/>
    </source>
</evidence>
<evidence type="ECO:0000313" key="2">
    <source>
        <dbReference type="EMBL" id="CEA06019.1"/>
    </source>
</evidence>
<feature type="compositionally biased region" description="Polar residues" evidence="1">
    <location>
        <begin position="42"/>
        <end position="57"/>
    </location>
</feature>
<accession>A0A078MIC3</accession>
<dbReference type="AlphaFoldDB" id="A0A078MIC3"/>
<sequence>MRLTYLCIPLFAAVLVGCGEEEEATFPETNTAPQTEEYGTPTDPTGDSTVPNNTTEQPPAGSGTGMGTDSGELTDPATGQGTSTTQ</sequence>
<evidence type="ECO:0000256" key="1">
    <source>
        <dbReference type="SAM" id="MobiDB-lite"/>
    </source>
</evidence>
<proteinExistence type="predicted"/>
<dbReference type="RefSeq" id="WP_044500192.1">
    <property type="nucleotide sequence ID" value="NZ_LK391969.1"/>
</dbReference>
<feature type="compositionally biased region" description="Polar residues" evidence="1">
    <location>
        <begin position="77"/>
        <end position="86"/>
    </location>
</feature>
<dbReference type="EMBL" id="LM997413">
    <property type="protein sequence ID" value="CEA06019.1"/>
    <property type="molecule type" value="Genomic_DNA"/>
</dbReference>
<dbReference type="PROSITE" id="PS51257">
    <property type="entry name" value="PROKAR_LIPOPROTEIN"/>
    <property type="match status" value="1"/>
</dbReference>
<dbReference type="PATRIC" id="fig|1461581.3.peg.2363"/>
<reference evidence="2" key="1">
    <citation type="submission" date="2014-07" db="EMBL/GenBank/DDBJ databases">
        <authorList>
            <person name="Urmite Genomes Urmite Genomes"/>
        </authorList>
    </citation>
    <scope>NUCLEOTIDE SEQUENCE</scope>
    <source>
        <strain evidence="2">12M76_air</strain>
    </source>
</reference>
<name>A0A078MIC3_9PSED</name>
<organism evidence="2">
    <name type="scientific">Pseudomonas saudimassiliensis</name>
    <dbReference type="NCBI Taxonomy" id="1461581"/>
    <lineage>
        <taxon>Bacteria</taxon>
        <taxon>Pseudomonadati</taxon>
        <taxon>Pseudomonadota</taxon>
        <taxon>Gammaproteobacteria</taxon>
        <taxon>Pseudomonadales</taxon>
        <taxon>Pseudomonadaceae</taxon>
        <taxon>Pseudomonas</taxon>
    </lineage>
</organism>
<dbReference type="EMBL" id="LK391969">
    <property type="protein sequence ID" value="CEF27447.1"/>
    <property type="molecule type" value="Genomic_DNA"/>
</dbReference>
<gene>
    <name evidence="2" type="ORF">BN1049_02398</name>
</gene>